<comment type="catalytic activity">
    <reaction evidence="8">
        <text>S-nitrosoglutathione + NADH + H(+) = S-(hydroxysulfenamide)glutathione + NAD(+)</text>
        <dbReference type="Rhea" id="RHEA:78371"/>
        <dbReference type="ChEBI" id="CHEBI:15378"/>
        <dbReference type="ChEBI" id="CHEBI:57540"/>
        <dbReference type="ChEBI" id="CHEBI:57945"/>
        <dbReference type="ChEBI" id="CHEBI:145544"/>
        <dbReference type="ChEBI" id="CHEBI:229723"/>
    </reaction>
</comment>
<keyword evidence="16" id="KW-1185">Reference proteome</keyword>
<dbReference type="InterPro" id="IPR014183">
    <property type="entry name" value="ADH_3"/>
</dbReference>
<evidence type="ECO:0000256" key="9">
    <source>
        <dbReference type="ARBA" id="ARBA00048110"/>
    </source>
</evidence>
<evidence type="ECO:0000256" key="8">
    <source>
        <dbReference type="ARBA" id="ARBA00047901"/>
    </source>
</evidence>
<evidence type="ECO:0000256" key="12">
    <source>
        <dbReference type="RuleBase" id="RU362016"/>
    </source>
</evidence>
<comment type="catalytic activity">
    <reaction evidence="9 12">
        <text>S-(hydroxymethyl)glutathione + NAD(+) = S-formylglutathione + NADH + H(+)</text>
        <dbReference type="Rhea" id="RHEA:19985"/>
        <dbReference type="ChEBI" id="CHEBI:15378"/>
        <dbReference type="ChEBI" id="CHEBI:57540"/>
        <dbReference type="ChEBI" id="CHEBI:57688"/>
        <dbReference type="ChEBI" id="CHEBI:57945"/>
        <dbReference type="ChEBI" id="CHEBI:58758"/>
        <dbReference type="EC" id="1.1.1.284"/>
    </reaction>
</comment>
<evidence type="ECO:0000256" key="1">
    <source>
        <dbReference type="ARBA" id="ARBA00001947"/>
    </source>
</evidence>
<sequence length="378" mass="40156">MSSEEKTITCKAAVAWKAGEPLSIENVQVAPPKSHEVRVQVDWSAVCHTDAYTLSGVDPEGAFPIILGHEGAGVVESIGEDVTNVRPGDHVILLYTPECKECKFCRSGKTNLCSKIRETQGRGLMPDGTSRFSIDGKPLLHYMGCSSFSQYTVVADISLVAISHSAPLRSVCLLGCGITTGFGAATHSAKVDAGSTVAVIGAGCVGLAAMQGAIASGASRIIAIDINSEKEAFAKKFGATDFINPTKVDDIVQHITDMTDGGVDYAFDCTGNVNVMLQALQFCHKGWGKLCVIGVAAGGKTLAFRPFLVVTGRQVLGSAFGGVKGRTELPNFVDDYLQGRFKVDEYITHSENLHTINNALDHMHEGKCIRCVVDMSNP</sequence>
<evidence type="ECO:0000313" key="15">
    <source>
        <dbReference type="EMBL" id="WBW73268.1"/>
    </source>
</evidence>
<dbReference type="GO" id="GO:0046294">
    <property type="term" value="P:formaldehyde catabolic process"/>
    <property type="evidence" value="ECO:0007669"/>
    <property type="project" value="InterPro"/>
</dbReference>
<dbReference type="Pfam" id="PF08240">
    <property type="entry name" value="ADH_N"/>
    <property type="match status" value="1"/>
</dbReference>
<dbReference type="InterPro" id="IPR002328">
    <property type="entry name" value="ADH_Zn_CS"/>
</dbReference>
<evidence type="ECO:0000256" key="3">
    <source>
        <dbReference type="ARBA" id="ARBA00022723"/>
    </source>
</evidence>
<dbReference type="GeneID" id="80877026"/>
<comment type="catalytic activity">
    <reaction evidence="7">
        <text>S-(hydroxymethyl)glutathione + NADP(+) = S-formylglutathione + NADPH + H(+)</text>
        <dbReference type="Rhea" id="RHEA:19981"/>
        <dbReference type="ChEBI" id="CHEBI:15378"/>
        <dbReference type="ChEBI" id="CHEBI:57688"/>
        <dbReference type="ChEBI" id="CHEBI:57783"/>
        <dbReference type="ChEBI" id="CHEBI:58349"/>
        <dbReference type="ChEBI" id="CHEBI:58758"/>
        <dbReference type="EC" id="1.1.1.284"/>
    </reaction>
</comment>
<comment type="cofactor">
    <cofactor evidence="1 12">
        <name>Zn(2+)</name>
        <dbReference type="ChEBI" id="CHEBI:29105"/>
    </cofactor>
</comment>
<dbReference type="PROSITE" id="PS00059">
    <property type="entry name" value="ADH_ZINC"/>
    <property type="match status" value="1"/>
</dbReference>
<dbReference type="PANTHER" id="PTHR43880">
    <property type="entry name" value="ALCOHOL DEHYDROGENASE"/>
    <property type="match status" value="1"/>
</dbReference>
<evidence type="ECO:0000256" key="4">
    <source>
        <dbReference type="ARBA" id="ARBA00022833"/>
    </source>
</evidence>
<evidence type="ECO:0000256" key="2">
    <source>
        <dbReference type="ARBA" id="ARBA00010902"/>
    </source>
</evidence>
<feature type="domain" description="Alcohol dehydrogenase-like C-terminal" evidence="13">
    <location>
        <begin position="205"/>
        <end position="333"/>
    </location>
</feature>
<evidence type="ECO:0000256" key="10">
    <source>
        <dbReference type="ARBA" id="ARBA00049164"/>
    </source>
</evidence>
<evidence type="ECO:0000256" key="5">
    <source>
        <dbReference type="ARBA" id="ARBA00023002"/>
    </source>
</evidence>
<evidence type="ECO:0000256" key="11">
    <source>
        <dbReference type="ARBA" id="ARBA00049243"/>
    </source>
</evidence>
<dbReference type="RefSeq" id="XP_056037511.1">
    <property type="nucleotide sequence ID" value="XM_056182337.1"/>
</dbReference>
<dbReference type="SUPFAM" id="SSF51735">
    <property type="entry name" value="NAD(P)-binding Rossmann-fold domains"/>
    <property type="match status" value="1"/>
</dbReference>
<dbReference type="CDD" id="cd08300">
    <property type="entry name" value="alcohol_DH_class_III"/>
    <property type="match status" value="1"/>
</dbReference>
<gene>
    <name evidence="15" type="primary">fmd1</name>
    <name evidence="15" type="ORF">SOMG_03547</name>
</gene>
<evidence type="ECO:0000256" key="6">
    <source>
        <dbReference type="ARBA" id="ARBA00023027"/>
    </source>
</evidence>
<dbReference type="NCBIfam" id="TIGR02818">
    <property type="entry name" value="adh_III_F_hyde"/>
    <property type="match status" value="1"/>
</dbReference>
<dbReference type="KEGG" id="som:SOMG_03547"/>
<accession>A0AAE9WEH9</accession>
<dbReference type="EMBL" id="CP115612">
    <property type="protein sequence ID" value="WBW73268.1"/>
    <property type="molecule type" value="Genomic_DNA"/>
</dbReference>
<dbReference type="Proteomes" id="UP001212411">
    <property type="component" value="Chromosome 2"/>
</dbReference>
<dbReference type="Gene3D" id="3.90.180.10">
    <property type="entry name" value="Medium-chain alcohol dehydrogenases, catalytic domain"/>
    <property type="match status" value="1"/>
</dbReference>
<dbReference type="GO" id="GO:0008270">
    <property type="term" value="F:zinc ion binding"/>
    <property type="evidence" value="ECO:0007669"/>
    <property type="project" value="InterPro"/>
</dbReference>
<dbReference type="Pfam" id="PF00107">
    <property type="entry name" value="ADH_zinc_N"/>
    <property type="match status" value="1"/>
</dbReference>
<evidence type="ECO:0000313" key="16">
    <source>
        <dbReference type="Proteomes" id="UP001212411"/>
    </source>
</evidence>
<dbReference type="InterPro" id="IPR013149">
    <property type="entry name" value="ADH-like_C"/>
</dbReference>
<comment type="catalytic activity">
    <reaction evidence="11">
        <text>a primary alcohol + NAD(+) = an aldehyde + NADH + H(+)</text>
        <dbReference type="Rhea" id="RHEA:10736"/>
        <dbReference type="ChEBI" id="CHEBI:15378"/>
        <dbReference type="ChEBI" id="CHEBI:15734"/>
        <dbReference type="ChEBI" id="CHEBI:17478"/>
        <dbReference type="ChEBI" id="CHEBI:57540"/>
        <dbReference type="ChEBI" id="CHEBI:57945"/>
        <dbReference type="EC" id="1.1.1.1"/>
    </reaction>
</comment>
<keyword evidence="6 12" id="KW-0520">NAD</keyword>
<evidence type="ECO:0000256" key="7">
    <source>
        <dbReference type="ARBA" id="ARBA00047793"/>
    </source>
</evidence>
<keyword evidence="4 12" id="KW-0862">Zinc</keyword>
<dbReference type="InterPro" id="IPR011032">
    <property type="entry name" value="GroES-like_sf"/>
</dbReference>
<reference evidence="15 16" key="1">
    <citation type="journal article" date="2023" name="G3 (Bethesda)">
        <title>A high-quality reference genome for the fission yeast Schizosaccharomyces osmophilus.</title>
        <authorList>
            <person name="Jia G.S."/>
            <person name="Zhang W.C."/>
            <person name="Liang Y."/>
            <person name="Liu X.H."/>
            <person name="Rhind N."/>
            <person name="Pidoux A."/>
            <person name="Brysch-Herzberg M."/>
            <person name="Du L.L."/>
        </authorList>
    </citation>
    <scope>NUCLEOTIDE SEQUENCE [LARGE SCALE GENOMIC DNA]</scope>
    <source>
        <strain evidence="15 16">CBS 15793</strain>
    </source>
</reference>
<proteinExistence type="inferred from homology"/>
<feature type="domain" description="Alcohol dehydrogenase-like N-terminal" evidence="14">
    <location>
        <begin position="34"/>
        <end position="156"/>
    </location>
</feature>
<dbReference type="AlphaFoldDB" id="A0AAE9WEH9"/>
<comment type="similarity">
    <text evidence="2 12">Belongs to the zinc-containing alcohol dehydrogenase family. Class-III subfamily.</text>
</comment>
<evidence type="ECO:0000259" key="13">
    <source>
        <dbReference type="Pfam" id="PF00107"/>
    </source>
</evidence>
<dbReference type="SUPFAM" id="SSF50129">
    <property type="entry name" value="GroES-like"/>
    <property type="match status" value="1"/>
</dbReference>
<dbReference type="FunFam" id="3.40.50.720:FF:000003">
    <property type="entry name" value="S-(hydroxymethyl)glutathione dehydrogenase"/>
    <property type="match status" value="1"/>
</dbReference>
<evidence type="ECO:0000259" key="14">
    <source>
        <dbReference type="Pfam" id="PF08240"/>
    </source>
</evidence>
<keyword evidence="3 12" id="KW-0479">Metal-binding</keyword>
<dbReference type="GO" id="GO:0004022">
    <property type="term" value="F:alcohol dehydrogenase (NAD+) activity"/>
    <property type="evidence" value="ECO:0007669"/>
    <property type="project" value="UniProtKB-EC"/>
</dbReference>
<dbReference type="InterPro" id="IPR013154">
    <property type="entry name" value="ADH-like_N"/>
</dbReference>
<comment type="catalytic activity">
    <reaction evidence="10">
        <text>a secondary alcohol + NAD(+) = a ketone + NADH + H(+)</text>
        <dbReference type="Rhea" id="RHEA:10740"/>
        <dbReference type="ChEBI" id="CHEBI:15378"/>
        <dbReference type="ChEBI" id="CHEBI:17087"/>
        <dbReference type="ChEBI" id="CHEBI:35681"/>
        <dbReference type="ChEBI" id="CHEBI:57540"/>
        <dbReference type="ChEBI" id="CHEBI:57945"/>
        <dbReference type="EC" id="1.1.1.1"/>
    </reaction>
</comment>
<dbReference type="EC" id="1.1.1.284" evidence="12"/>
<dbReference type="FunFam" id="3.90.180.10:FF:000001">
    <property type="entry name" value="S-(hydroxymethyl)glutathione dehydrogenase"/>
    <property type="match status" value="1"/>
</dbReference>
<name>A0AAE9WEH9_9SCHI</name>
<dbReference type="GO" id="GO:0051903">
    <property type="term" value="F:S-(hydroxymethyl)glutathione dehydrogenase [NAD(P)+] activity"/>
    <property type="evidence" value="ECO:0007669"/>
    <property type="project" value="UniProtKB-EC"/>
</dbReference>
<dbReference type="GO" id="GO:0005829">
    <property type="term" value="C:cytosol"/>
    <property type="evidence" value="ECO:0007669"/>
    <property type="project" value="TreeGrafter"/>
</dbReference>
<protein>
    <recommendedName>
        <fullName evidence="12">S-(hydroxymethyl)glutathione dehydrogenase</fullName>
        <ecNumber evidence="12">1.1.1.284</ecNumber>
    </recommendedName>
</protein>
<dbReference type="PANTHER" id="PTHR43880:SF12">
    <property type="entry name" value="ALCOHOL DEHYDROGENASE CLASS-3"/>
    <property type="match status" value="1"/>
</dbReference>
<organism evidence="15 16">
    <name type="scientific">Schizosaccharomyces osmophilus</name>
    <dbReference type="NCBI Taxonomy" id="2545709"/>
    <lineage>
        <taxon>Eukaryota</taxon>
        <taxon>Fungi</taxon>
        <taxon>Dikarya</taxon>
        <taxon>Ascomycota</taxon>
        <taxon>Taphrinomycotina</taxon>
        <taxon>Schizosaccharomycetes</taxon>
        <taxon>Schizosaccharomycetales</taxon>
        <taxon>Schizosaccharomycetaceae</taxon>
        <taxon>Schizosaccharomyces</taxon>
    </lineage>
</organism>
<dbReference type="Gene3D" id="3.40.50.720">
    <property type="entry name" value="NAD(P)-binding Rossmann-like Domain"/>
    <property type="match status" value="1"/>
</dbReference>
<keyword evidence="5 12" id="KW-0560">Oxidoreductase</keyword>
<dbReference type="InterPro" id="IPR036291">
    <property type="entry name" value="NAD(P)-bd_dom_sf"/>
</dbReference>